<protein>
    <submittedName>
        <fullName evidence="2">Altered inheritance of mitochondria protein 19</fullName>
    </submittedName>
</protein>
<keyword evidence="1" id="KW-0472">Membrane</keyword>
<dbReference type="PANTHER" id="PTHR28177:SF1">
    <property type="entry name" value="ALTERED INHERITANCE OF MITOCHONDRIA PROTEIN 19, MITOCHONDRIAL"/>
    <property type="match status" value="1"/>
</dbReference>
<keyword evidence="1" id="KW-0812">Transmembrane</keyword>
<dbReference type="Pfam" id="PF10315">
    <property type="entry name" value="Aim19"/>
    <property type="match status" value="1"/>
</dbReference>
<dbReference type="PANTHER" id="PTHR28177">
    <property type="entry name" value="ALTERED INHERITANCE OF MITOCHONDRIA PROTEIN 19, MITOCHONDRIAL"/>
    <property type="match status" value="1"/>
</dbReference>
<dbReference type="InterPro" id="IPR019419">
    <property type="entry name" value="AIM19"/>
</dbReference>
<sequence>MESNDKSQITTTKNDPITRTLAKTPYPAWTMATLCLGSSGLAARNYPGLPSVWTVIGFSLMFSLSGYMTYVGDFSNGAGTSTSWSLIYSLFNVERSIKSRKPLPIVMSSLALSNAYVYGKYYFF</sequence>
<dbReference type="EMBL" id="QKYT01000116">
    <property type="protein sequence ID" value="RIA92844.1"/>
    <property type="molecule type" value="Genomic_DNA"/>
</dbReference>
<evidence type="ECO:0000313" key="2">
    <source>
        <dbReference type="EMBL" id="RIA92844.1"/>
    </source>
</evidence>
<organism evidence="2 3">
    <name type="scientific">Glomus cerebriforme</name>
    <dbReference type="NCBI Taxonomy" id="658196"/>
    <lineage>
        <taxon>Eukaryota</taxon>
        <taxon>Fungi</taxon>
        <taxon>Fungi incertae sedis</taxon>
        <taxon>Mucoromycota</taxon>
        <taxon>Glomeromycotina</taxon>
        <taxon>Glomeromycetes</taxon>
        <taxon>Glomerales</taxon>
        <taxon>Glomeraceae</taxon>
        <taxon>Glomus</taxon>
    </lineage>
</organism>
<dbReference type="Proteomes" id="UP000265703">
    <property type="component" value="Unassembled WGS sequence"/>
</dbReference>
<accession>A0A397TD63</accession>
<evidence type="ECO:0000256" key="1">
    <source>
        <dbReference type="SAM" id="Phobius"/>
    </source>
</evidence>
<dbReference type="AlphaFoldDB" id="A0A397TD63"/>
<dbReference type="GO" id="GO:0005739">
    <property type="term" value="C:mitochondrion"/>
    <property type="evidence" value="ECO:0007669"/>
    <property type="project" value="TreeGrafter"/>
</dbReference>
<comment type="caution">
    <text evidence="2">The sequence shown here is derived from an EMBL/GenBank/DDBJ whole genome shotgun (WGS) entry which is preliminary data.</text>
</comment>
<proteinExistence type="predicted"/>
<gene>
    <name evidence="2" type="ORF">C1645_763931</name>
</gene>
<evidence type="ECO:0000313" key="3">
    <source>
        <dbReference type="Proteomes" id="UP000265703"/>
    </source>
</evidence>
<reference evidence="2 3" key="1">
    <citation type="submission" date="2018-06" db="EMBL/GenBank/DDBJ databases">
        <title>Comparative genomics reveals the genomic features of Rhizophagus irregularis, R. cerebriforme, R. diaphanum and Gigaspora rosea, and their symbiotic lifestyle signature.</title>
        <authorList>
            <person name="Morin E."/>
            <person name="San Clemente H."/>
            <person name="Chen E.C.H."/>
            <person name="De La Providencia I."/>
            <person name="Hainaut M."/>
            <person name="Kuo A."/>
            <person name="Kohler A."/>
            <person name="Murat C."/>
            <person name="Tang N."/>
            <person name="Roy S."/>
            <person name="Loubradou J."/>
            <person name="Henrissat B."/>
            <person name="Grigoriev I.V."/>
            <person name="Corradi N."/>
            <person name="Roux C."/>
            <person name="Martin F.M."/>
        </authorList>
    </citation>
    <scope>NUCLEOTIDE SEQUENCE [LARGE SCALE GENOMIC DNA]</scope>
    <source>
        <strain evidence="2 3">DAOM 227022</strain>
    </source>
</reference>
<keyword evidence="3" id="KW-1185">Reference proteome</keyword>
<name>A0A397TD63_9GLOM</name>
<dbReference type="OrthoDB" id="5554402at2759"/>
<keyword evidence="1" id="KW-1133">Transmembrane helix</keyword>
<feature type="transmembrane region" description="Helical" evidence="1">
    <location>
        <begin position="50"/>
        <end position="68"/>
    </location>
</feature>